<feature type="region of interest" description="Disordered" evidence="1">
    <location>
        <begin position="58"/>
        <end position="108"/>
    </location>
</feature>
<dbReference type="EMBL" id="AP014963">
    <property type="protein sequence ID" value="BAT02218.1"/>
    <property type="molecule type" value="Genomic_DNA"/>
</dbReference>
<reference evidence="3" key="1">
    <citation type="journal article" date="2005" name="Nature">
        <title>The map-based sequence of the rice genome.</title>
        <authorList>
            <consortium name="International rice genome sequencing project (IRGSP)"/>
            <person name="Matsumoto T."/>
            <person name="Wu J."/>
            <person name="Kanamori H."/>
            <person name="Katayose Y."/>
            <person name="Fujisawa M."/>
            <person name="Namiki N."/>
            <person name="Mizuno H."/>
            <person name="Yamamoto K."/>
            <person name="Antonio B.A."/>
            <person name="Baba T."/>
            <person name="Sakata K."/>
            <person name="Nagamura Y."/>
            <person name="Aoki H."/>
            <person name="Arikawa K."/>
            <person name="Arita K."/>
            <person name="Bito T."/>
            <person name="Chiden Y."/>
            <person name="Fujitsuka N."/>
            <person name="Fukunaka R."/>
            <person name="Hamada M."/>
            <person name="Harada C."/>
            <person name="Hayashi A."/>
            <person name="Hijishita S."/>
            <person name="Honda M."/>
            <person name="Hosokawa S."/>
            <person name="Ichikawa Y."/>
            <person name="Idonuma A."/>
            <person name="Iijima M."/>
            <person name="Ikeda M."/>
            <person name="Ikeno M."/>
            <person name="Ito K."/>
            <person name="Ito S."/>
            <person name="Ito T."/>
            <person name="Ito Y."/>
            <person name="Ito Y."/>
            <person name="Iwabuchi A."/>
            <person name="Kamiya K."/>
            <person name="Karasawa W."/>
            <person name="Kurita K."/>
            <person name="Katagiri S."/>
            <person name="Kikuta A."/>
            <person name="Kobayashi H."/>
            <person name="Kobayashi N."/>
            <person name="Machita K."/>
            <person name="Maehara T."/>
            <person name="Masukawa M."/>
            <person name="Mizubayashi T."/>
            <person name="Mukai Y."/>
            <person name="Nagasaki H."/>
            <person name="Nagata Y."/>
            <person name="Naito S."/>
            <person name="Nakashima M."/>
            <person name="Nakama Y."/>
            <person name="Nakamichi Y."/>
            <person name="Nakamura M."/>
            <person name="Meguro A."/>
            <person name="Negishi M."/>
            <person name="Ohta I."/>
            <person name="Ohta T."/>
            <person name="Okamoto M."/>
            <person name="Ono N."/>
            <person name="Saji S."/>
            <person name="Sakaguchi M."/>
            <person name="Sakai K."/>
            <person name="Shibata M."/>
            <person name="Shimokawa T."/>
            <person name="Song J."/>
            <person name="Takazaki Y."/>
            <person name="Terasawa K."/>
            <person name="Tsugane M."/>
            <person name="Tsuji K."/>
            <person name="Ueda S."/>
            <person name="Waki K."/>
            <person name="Yamagata H."/>
            <person name="Yamamoto M."/>
            <person name="Yamamoto S."/>
            <person name="Yamane H."/>
            <person name="Yoshiki S."/>
            <person name="Yoshihara R."/>
            <person name="Yukawa K."/>
            <person name="Zhong H."/>
            <person name="Yano M."/>
            <person name="Yuan Q."/>
            <person name="Ouyang S."/>
            <person name="Liu J."/>
            <person name="Jones K.M."/>
            <person name="Gansberger K."/>
            <person name="Moffat K."/>
            <person name="Hill J."/>
            <person name="Bera J."/>
            <person name="Fadrosh D."/>
            <person name="Jin S."/>
            <person name="Johri S."/>
            <person name="Kim M."/>
            <person name="Overton L."/>
            <person name="Reardon M."/>
            <person name="Tsitrin T."/>
            <person name="Vuong H."/>
            <person name="Weaver B."/>
            <person name="Ciecko A."/>
            <person name="Tallon L."/>
            <person name="Jackson J."/>
            <person name="Pai G."/>
            <person name="Aken S.V."/>
            <person name="Utterback T."/>
            <person name="Reidmuller S."/>
            <person name="Feldblyum T."/>
            <person name="Hsiao J."/>
            <person name="Zismann V."/>
            <person name="Iobst S."/>
            <person name="de Vazeille A.R."/>
            <person name="Buell C.R."/>
            <person name="Ying K."/>
            <person name="Li Y."/>
            <person name="Lu T."/>
            <person name="Huang Y."/>
            <person name="Zhao Q."/>
            <person name="Feng Q."/>
            <person name="Zhang L."/>
            <person name="Zhu J."/>
            <person name="Weng Q."/>
            <person name="Mu J."/>
            <person name="Lu Y."/>
            <person name="Fan D."/>
            <person name="Liu Y."/>
            <person name="Guan J."/>
            <person name="Zhang Y."/>
            <person name="Yu S."/>
            <person name="Liu X."/>
            <person name="Zhang Y."/>
            <person name="Hong G."/>
            <person name="Han B."/>
            <person name="Choisne N."/>
            <person name="Demange N."/>
            <person name="Orjeda G."/>
            <person name="Samain S."/>
            <person name="Cattolico L."/>
            <person name="Pelletier E."/>
            <person name="Couloux A."/>
            <person name="Segurens B."/>
            <person name="Wincker P."/>
            <person name="D'Hont A."/>
            <person name="Scarpelli C."/>
            <person name="Weissenbach J."/>
            <person name="Salanoubat M."/>
            <person name="Quetier F."/>
            <person name="Yu Y."/>
            <person name="Kim H.R."/>
            <person name="Rambo T."/>
            <person name="Currie J."/>
            <person name="Collura K."/>
            <person name="Luo M."/>
            <person name="Yang T."/>
            <person name="Ammiraju J.S.S."/>
            <person name="Engler F."/>
            <person name="Soderlund C."/>
            <person name="Wing R.A."/>
            <person name="Palmer L.E."/>
            <person name="de la Bastide M."/>
            <person name="Spiegel L."/>
            <person name="Nascimento L."/>
            <person name="Zutavern T."/>
            <person name="O'Shaughnessy A."/>
            <person name="Dike S."/>
            <person name="Dedhia N."/>
            <person name="Preston R."/>
            <person name="Balija V."/>
            <person name="McCombie W.R."/>
            <person name="Chow T."/>
            <person name="Chen H."/>
            <person name="Chung M."/>
            <person name="Chen C."/>
            <person name="Shaw J."/>
            <person name="Wu H."/>
            <person name="Hsiao K."/>
            <person name="Chao Y."/>
            <person name="Chu M."/>
            <person name="Cheng C."/>
            <person name="Hour A."/>
            <person name="Lee P."/>
            <person name="Lin S."/>
            <person name="Lin Y."/>
            <person name="Liou J."/>
            <person name="Liu S."/>
            <person name="Hsing Y."/>
            <person name="Raghuvanshi S."/>
            <person name="Mohanty A."/>
            <person name="Bharti A.K."/>
            <person name="Gaur A."/>
            <person name="Gupta V."/>
            <person name="Kumar D."/>
            <person name="Ravi V."/>
            <person name="Vij S."/>
            <person name="Kapur A."/>
            <person name="Khurana P."/>
            <person name="Khurana P."/>
            <person name="Khurana J.P."/>
            <person name="Tyagi A.K."/>
            <person name="Gaikwad K."/>
            <person name="Singh A."/>
            <person name="Dalal V."/>
            <person name="Srivastava S."/>
            <person name="Dixit A."/>
            <person name="Pal A.K."/>
            <person name="Ghazi I.A."/>
            <person name="Yadav M."/>
            <person name="Pandit A."/>
            <person name="Bhargava A."/>
            <person name="Sureshbabu K."/>
            <person name="Batra K."/>
            <person name="Sharma T.R."/>
            <person name="Mohapatra T."/>
            <person name="Singh N.K."/>
            <person name="Messing J."/>
            <person name="Nelson A.B."/>
            <person name="Fuks G."/>
            <person name="Kavchok S."/>
            <person name="Keizer G."/>
            <person name="Linton E."/>
            <person name="Llaca V."/>
            <person name="Song R."/>
            <person name="Tanyolac B."/>
            <person name="Young S."/>
            <person name="Ho-Il K."/>
            <person name="Hahn J.H."/>
            <person name="Sangsakoo G."/>
            <person name="Vanavichit A."/>
            <person name="de Mattos Luiz.A.T."/>
            <person name="Zimmer P.D."/>
            <person name="Malone G."/>
            <person name="Dellagostin O."/>
            <person name="de Oliveira A.C."/>
            <person name="Bevan M."/>
            <person name="Bancroft I."/>
            <person name="Minx P."/>
            <person name="Cordum H."/>
            <person name="Wilson R."/>
            <person name="Cheng Z."/>
            <person name="Jin W."/>
            <person name="Jiang J."/>
            <person name="Leong S.A."/>
            <person name="Iwama H."/>
            <person name="Gojobori T."/>
            <person name="Itoh T."/>
            <person name="Niimura Y."/>
            <person name="Fujii Y."/>
            <person name="Habara T."/>
            <person name="Sakai H."/>
            <person name="Sato Y."/>
            <person name="Wilson G."/>
            <person name="Kumar K."/>
            <person name="McCouch S."/>
            <person name="Juretic N."/>
            <person name="Hoen D."/>
            <person name="Wright S."/>
            <person name="Bruskiewich R."/>
            <person name="Bureau T."/>
            <person name="Miyao A."/>
            <person name="Hirochika H."/>
            <person name="Nishikawa T."/>
            <person name="Kadowaki K."/>
            <person name="Sugiura M."/>
            <person name="Burr B."/>
            <person name="Sasaki T."/>
        </authorList>
    </citation>
    <scope>NUCLEOTIDE SEQUENCE [LARGE SCALE GENOMIC DNA]</scope>
    <source>
        <strain evidence="3">cv. Nipponbare</strain>
    </source>
</reference>
<dbReference type="Proteomes" id="UP000059680">
    <property type="component" value="Chromosome 7"/>
</dbReference>
<name>A0A0N7KNP8_ORYSJ</name>
<protein>
    <submittedName>
        <fullName evidence="2">Os07g0569301 protein</fullName>
    </submittedName>
</protein>
<dbReference type="AlphaFoldDB" id="A0A0N7KNP8"/>
<proteinExistence type="predicted"/>
<reference evidence="2 3" key="2">
    <citation type="journal article" date="2013" name="Plant Cell Physiol.">
        <title>Rice Annotation Project Database (RAP-DB): an integrative and interactive database for rice genomics.</title>
        <authorList>
            <person name="Sakai H."/>
            <person name="Lee S.S."/>
            <person name="Tanaka T."/>
            <person name="Numa H."/>
            <person name="Kim J."/>
            <person name="Kawahara Y."/>
            <person name="Wakimoto H."/>
            <person name="Yang C.C."/>
            <person name="Iwamoto M."/>
            <person name="Abe T."/>
            <person name="Yamada Y."/>
            <person name="Muto A."/>
            <person name="Inokuchi H."/>
            <person name="Ikemura T."/>
            <person name="Matsumoto T."/>
            <person name="Sasaki T."/>
            <person name="Itoh T."/>
        </authorList>
    </citation>
    <scope>NUCLEOTIDE SEQUENCE [LARGE SCALE GENOMIC DNA]</scope>
    <source>
        <strain evidence="3">cv. Nipponbare</strain>
    </source>
</reference>
<feature type="compositionally biased region" description="Low complexity" evidence="1">
    <location>
        <begin position="83"/>
        <end position="99"/>
    </location>
</feature>
<keyword evidence="3" id="KW-1185">Reference proteome</keyword>
<organism evidence="2 3">
    <name type="scientific">Oryza sativa subsp. japonica</name>
    <name type="common">Rice</name>
    <dbReference type="NCBI Taxonomy" id="39947"/>
    <lineage>
        <taxon>Eukaryota</taxon>
        <taxon>Viridiplantae</taxon>
        <taxon>Streptophyta</taxon>
        <taxon>Embryophyta</taxon>
        <taxon>Tracheophyta</taxon>
        <taxon>Spermatophyta</taxon>
        <taxon>Magnoliopsida</taxon>
        <taxon>Liliopsida</taxon>
        <taxon>Poales</taxon>
        <taxon>Poaceae</taxon>
        <taxon>BOP clade</taxon>
        <taxon>Oryzoideae</taxon>
        <taxon>Oryzeae</taxon>
        <taxon>Oryzinae</taxon>
        <taxon>Oryza</taxon>
        <taxon>Oryza sativa</taxon>
    </lineage>
</organism>
<reference evidence="2 3" key="3">
    <citation type="journal article" date="2013" name="Rice">
        <title>Improvement of the Oryza sativa Nipponbare reference genome using next generation sequence and optical map data.</title>
        <authorList>
            <person name="Kawahara Y."/>
            <person name="de la Bastide M."/>
            <person name="Hamilton J.P."/>
            <person name="Kanamori H."/>
            <person name="McCombie W.R."/>
            <person name="Ouyang S."/>
            <person name="Schwartz D.C."/>
            <person name="Tanaka T."/>
            <person name="Wu J."/>
            <person name="Zhou S."/>
            <person name="Childs K.L."/>
            <person name="Davidson R.M."/>
            <person name="Lin H."/>
            <person name="Quesada-Ocampo L."/>
            <person name="Vaillancourt B."/>
            <person name="Sakai H."/>
            <person name="Lee S.S."/>
            <person name="Kim J."/>
            <person name="Numa H."/>
            <person name="Itoh T."/>
            <person name="Buell C.R."/>
            <person name="Matsumoto T."/>
        </authorList>
    </citation>
    <scope>NUCLEOTIDE SEQUENCE [LARGE SCALE GENOMIC DNA]</scope>
    <source>
        <strain evidence="3">cv. Nipponbare</strain>
    </source>
</reference>
<evidence type="ECO:0000256" key="1">
    <source>
        <dbReference type="SAM" id="MobiDB-lite"/>
    </source>
</evidence>
<gene>
    <name evidence="2" type="ordered locus">Os07g0569301</name>
    <name evidence="2" type="ORF">OSNPB_070569301</name>
</gene>
<dbReference type="PaxDb" id="39947-A0A0N7KNP8"/>
<accession>A0A0N7KNP8</accession>
<evidence type="ECO:0000313" key="3">
    <source>
        <dbReference type="Proteomes" id="UP000059680"/>
    </source>
</evidence>
<dbReference type="InParanoid" id="A0A0N7KNP8"/>
<sequence>MITMVTRARVRARRHRSAWRSAAATLQSARARARGALCVYDVVAWWLARRARGAGARARSPSVGVAVSTTSRARESARRRAPRVTAAVGSARAAHVAGHPGQADNRVV</sequence>
<evidence type="ECO:0000313" key="2">
    <source>
        <dbReference type="EMBL" id="BAT02218.1"/>
    </source>
</evidence>